<dbReference type="GO" id="GO:0004828">
    <property type="term" value="F:serine-tRNA ligase activity"/>
    <property type="evidence" value="ECO:0007669"/>
    <property type="project" value="UniProtKB-EC"/>
</dbReference>
<accession>A0A812CXP7</accession>
<organism evidence="1 2">
    <name type="scientific">Acanthosepion pharaonis</name>
    <name type="common">Pharaoh cuttlefish</name>
    <name type="synonym">Sepia pharaonis</name>
    <dbReference type="NCBI Taxonomy" id="158019"/>
    <lineage>
        <taxon>Eukaryota</taxon>
        <taxon>Metazoa</taxon>
        <taxon>Spiralia</taxon>
        <taxon>Lophotrochozoa</taxon>
        <taxon>Mollusca</taxon>
        <taxon>Cephalopoda</taxon>
        <taxon>Coleoidea</taxon>
        <taxon>Decapodiformes</taxon>
        <taxon>Sepiida</taxon>
        <taxon>Sepiina</taxon>
        <taxon>Sepiidae</taxon>
        <taxon>Acanthosepion</taxon>
    </lineage>
</organism>
<dbReference type="GO" id="GO:0006434">
    <property type="term" value="P:seryl-tRNA aminoacylation"/>
    <property type="evidence" value="ECO:0007669"/>
    <property type="project" value="InterPro"/>
</dbReference>
<sequence length="329" mass="36898">MASTSSSASGSLHPKNEKAQTTFSRLEKFDWDYLCNLKNTDEIRQNIQCRKGIGDIDTLLRVWKQFGQEDDPDEKQRLMLQLEQLASDIPNKKHPQAPVGDESCAQLVKMIGQPQADDKIKQPIVQLAEKAGWLRISNLGISTGQRSYFLQNQFAHLEQALVRFTLDRLQDQGFQLVSVPEILKPEIIEGCGFTTTGVIFKFSAWGYFFTPVGVLGWRYFFTPKPHKLTKTVSDCCGGWRAAVLVLQASLLGYSPVLTELQLNCSATALSIPPWGSVFMLVHPLLGWGRWSLGCLCKPHLRPLLANEIMASFLCVFFPCDTANEIALFL</sequence>
<dbReference type="EC" id="6.1.1.11" evidence="1"/>
<reference evidence="1" key="1">
    <citation type="submission" date="2021-01" db="EMBL/GenBank/DDBJ databases">
        <authorList>
            <person name="Li R."/>
            <person name="Bekaert M."/>
        </authorList>
    </citation>
    <scope>NUCLEOTIDE SEQUENCE</scope>
    <source>
        <strain evidence="1">Farmed</strain>
    </source>
</reference>
<dbReference type="SUPFAM" id="SSF55681">
    <property type="entry name" value="Class II aaRS and biotin synthetases"/>
    <property type="match status" value="1"/>
</dbReference>
<dbReference type="Gene3D" id="3.30.930.10">
    <property type="entry name" value="Bira Bifunctional Protein, Domain 2"/>
    <property type="match status" value="1"/>
</dbReference>
<dbReference type="InterPro" id="IPR002317">
    <property type="entry name" value="Ser-tRNA-ligase_type_1"/>
</dbReference>
<keyword evidence="1" id="KW-0436">Ligase</keyword>
<evidence type="ECO:0000313" key="1">
    <source>
        <dbReference type="EMBL" id="CAE1280041.1"/>
    </source>
</evidence>
<dbReference type="GO" id="GO:0005524">
    <property type="term" value="F:ATP binding"/>
    <property type="evidence" value="ECO:0007669"/>
    <property type="project" value="InterPro"/>
</dbReference>
<dbReference type="EMBL" id="CAHIKZ030002040">
    <property type="protein sequence ID" value="CAE1280041.1"/>
    <property type="molecule type" value="Genomic_DNA"/>
</dbReference>
<dbReference type="PANTHER" id="PTHR11778">
    <property type="entry name" value="SERYL-TRNA SYNTHETASE"/>
    <property type="match status" value="1"/>
</dbReference>
<proteinExistence type="predicted"/>
<keyword evidence="2" id="KW-1185">Reference proteome</keyword>
<dbReference type="AlphaFoldDB" id="A0A812CXP7"/>
<protein>
    <submittedName>
        <fullName evidence="1">SARS</fullName>
        <ecNumber evidence="1">6.1.1.11</ecNumber>
    </submittedName>
</protein>
<dbReference type="Proteomes" id="UP000597762">
    <property type="component" value="Unassembled WGS sequence"/>
</dbReference>
<name>A0A812CXP7_ACAPH</name>
<dbReference type="OrthoDB" id="10264585at2759"/>
<gene>
    <name evidence="1" type="ORF">SPHA_42100</name>
</gene>
<evidence type="ECO:0000313" key="2">
    <source>
        <dbReference type="Proteomes" id="UP000597762"/>
    </source>
</evidence>
<dbReference type="InterPro" id="IPR045864">
    <property type="entry name" value="aa-tRNA-synth_II/BPL/LPL"/>
</dbReference>
<comment type="caution">
    <text evidence="1">The sequence shown here is derived from an EMBL/GenBank/DDBJ whole genome shotgun (WGS) entry which is preliminary data.</text>
</comment>